<organism evidence="3 4">
    <name type="scientific">Vogesella amnigena</name>
    <dbReference type="NCBI Taxonomy" id="1507449"/>
    <lineage>
        <taxon>Bacteria</taxon>
        <taxon>Pseudomonadati</taxon>
        <taxon>Pseudomonadota</taxon>
        <taxon>Betaproteobacteria</taxon>
        <taxon>Neisseriales</taxon>
        <taxon>Chromobacteriaceae</taxon>
        <taxon>Vogesella</taxon>
    </lineage>
</organism>
<reference evidence="4" key="1">
    <citation type="journal article" date="2019" name="Int. J. Syst. Evol. Microbiol.">
        <title>The Global Catalogue of Microorganisms (GCM) 10K type strain sequencing project: providing services to taxonomists for standard genome sequencing and annotation.</title>
        <authorList>
            <consortium name="The Broad Institute Genomics Platform"/>
            <consortium name="The Broad Institute Genome Sequencing Center for Infectious Disease"/>
            <person name="Wu L."/>
            <person name="Ma J."/>
        </authorList>
    </citation>
    <scope>NUCLEOTIDE SEQUENCE [LARGE SCALE GENOMIC DNA]</scope>
    <source>
        <strain evidence="4">KCTC 42195</strain>
    </source>
</reference>
<dbReference type="PANTHER" id="PTHR11941:SF54">
    <property type="entry name" value="ENOYL-COA HYDRATASE, MITOCHONDRIAL"/>
    <property type="match status" value="1"/>
</dbReference>
<dbReference type="SUPFAM" id="SSF52096">
    <property type="entry name" value="ClpP/crotonase"/>
    <property type="match status" value="1"/>
</dbReference>
<keyword evidence="4" id="KW-1185">Reference proteome</keyword>
<dbReference type="Gene3D" id="1.10.12.10">
    <property type="entry name" value="Lyase 2-enoyl-coa Hydratase, Chain A, domain 2"/>
    <property type="match status" value="1"/>
</dbReference>
<evidence type="ECO:0000256" key="2">
    <source>
        <dbReference type="ARBA" id="ARBA00023239"/>
    </source>
</evidence>
<proteinExistence type="inferred from homology"/>
<dbReference type="RefSeq" id="WP_390278348.1">
    <property type="nucleotide sequence ID" value="NZ_JBHRYH010000017.1"/>
</dbReference>
<sequence>MPSQPIYAANPELLLLTPPTAGVLEIQLHRPEARNALSTPLLQALVALLEQAASDPEVHCVLLSGGERFFAAGSDLAEMAGKDMVAMLLDERRQLFARIARFPKPLIGAVCGYALGGGCELAMHADILIAGESARFGQPEINLGLMPGAGGTQRLLRAVGKSLTMKMVLSGQPITAAEALAAGLVAEVCADADCLPRARLLAAHIASKAPLALRLAKEAILQAEEMPLSAGLALERANFVLLAGSDDRHEGLAAFQQKRPPRWQGH</sequence>
<comment type="caution">
    <text evidence="3">The sequence shown here is derived from an EMBL/GenBank/DDBJ whole genome shotgun (WGS) entry which is preliminary data.</text>
</comment>
<dbReference type="InterPro" id="IPR029045">
    <property type="entry name" value="ClpP/crotonase-like_dom_sf"/>
</dbReference>
<evidence type="ECO:0000313" key="4">
    <source>
        <dbReference type="Proteomes" id="UP001595636"/>
    </source>
</evidence>
<dbReference type="EMBL" id="JBHRYH010000017">
    <property type="protein sequence ID" value="MFC3626090.1"/>
    <property type="molecule type" value="Genomic_DNA"/>
</dbReference>
<protein>
    <submittedName>
        <fullName evidence="3">Enoyl-CoA hydratase-related protein</fullName>
    </submittedName>
</protein>
<accession>A0ABV7TTL6</accession>
<dbReference type="Proteomes" id="UP001595636">
    <property type="component" value="Unassembled WGS sequence"/>
</dbReference>
<evidence type="ECO:0000313" key="3">
    <source>
        <dbReference type="EMBL" id="MFC3626090.1"/>
    </source>
</evidence>
<gene>
    <name evidence="3" type="ORF">ACFOKJ_08065</name>
</gene>
<evidence type="ECO:0000256" key="1">
    <source>
        <dbReference type="ARBA" id="ARBA00005254"/>
    </source>
</evidence>
<dbReference type="InterPro" id="IPR014748">
    <property type="entry name" value="Enoyl-CoA_hydra_C"/>
</dbReference>
<dbReference type="CDD" id="cd06558">
    <property type="entry name" value="crotonase-like"/>
    <property type="match status" value="1"/>
</dbReference>
<dbReference type="InterPro" id="IPR001753">
    <property type="entry name" value="Enoyl-CoA_hydra/iso"/>
</dbReference>
<dbReference type="PANTHER" id="PTHR11941">
    <property type="entry name" value="ENOYL-COA HYDRATASE-RELATED"/>
    <property type="match status" value="1"/>
</dbReference>
<dbReference type="Pfam" id="PF00378">
    <property type="entry name" value="ECH_1"/>
    <property type="match status" value="1"/>
</dbReference>
<keyword evidence="2" id="KW-0456">Lyase</keyword>
<dbReference type="Gene3D" id="3.90.226.10">
    <property type="entry name" value="2-enoyl-CoA Hydratase, Chain A, domain 1"/>
    <property type="match status" value="1"/>
</dbReference>
<name>A0ABV7TTL6_9NEIS</name>
<comment type="similarity">
    <text evidence="1">Belongs to the enoyl-CoA hydratase/isomerase family.</text>
</comment>